<gene>
    <name evidence="10" type="ORF">EDS130_LOCUS43268</name>
</gene>
<dbReference type="PANTHER" id="PTHR24044:SF420">
    <property type="entry name" value="DELTA AND NOTCH-LIKE EPIDERMAL GROWTH FACTOR-RELATED RECEPTOR ISOFORM X1"/>
    <property type="match status" value="1"/>
</dbReference>
<keyword evidence="2 7" id="KW-0812">Transmembrane</keyword>
<feature type="domain" description="EGF-like" evidence="8">
    <location>
        <begin position="933"/>
        <end position="969"/>
    </location>
</feature>
<evidence type="ECO:0000259" key="9">
    <source>
        <dbReference type="PROSITE" id="PS50262"/>
    </source>
</evidence>
<evidence type="ECO:0000256" key="5">
    <source>
        <dbReference type="ARBA" id="ARBA00023157"/>
    </source>
</evidence>
<proteinExistence type="predicted"/>
<accession>A0A815TVY3</accession>
<dbReference type="GO" id="GO:0005112">
    <property type="term" value="F:Notch binding"/>
    <property type="evidence" value="ECO:0007669"/>
    <property type="project" value="TreeGrafter"/>
</dbReference>
<feature type="transmembrane region" description="Helical" evidence="7">
    <location>
        <begin position="1272"/>
        <end position="1295"/>
    </location>
</feature>
<evidence type="ECO:0000256" key="4">
    <source>
        <dbReference type="ARBA" id="ARBA00023136"/>
    </source>
</evidence>
<protein>
    <submittedName>
        <fullName evidence="10">Uncharacterized protein</fullName>
    </submittedName>
</protein>
<dbReference type="SMART" id="SM00192">
    <property type="entry name" value="LDLa"/>
    <property type="match status" value="5"/>
</dbReference>
<dbReference type="InterPro" id="IPR002172">
    <property type="entry name" value="LDrepeatLR_classA_rpt"/>
</dbReference>
<evidence type="ECO:0000256" key="7">
    <source>
        <dbReference type="SAM" id="Phobius"/>
    </source>
</evidence>
<dbReference type="SUPFAM" id="SSF81321">
    <property type="entry name" value="Family A G protein-coupled receptor-like"/>
    <property type="match status" value="1"/>
</dbReference>
<feature type="transmembrane region" description="Helical" evidence="7">
    <location>
        <begin position="1395"/>
        <end position="1413"/>
    </location>
</feature>
<dbReference type="InterPro" id="IPR000742">
    <property type="entry name" value="EGF"/>
</dbReference>
<dbReference type="EMBL" id="CAJNOJ010000696">
    <property type="protein sequence ID" value="CAF1511360.1"/>
    <property type="molecule type" value="Genomic_DNA"/>
</dbReference>
<evidence type="ECO:0000313" key="11">
    <source>
        <dbReference type="Proteomes" id="UP000663852"/>
    </source>
</evidence>
<keyword evidence="3 7" id="KW-1133">Transmembrane helix</keyword>
<name>A0A815TVY3_ADIRI</name>
<feature type="disulfide bond" evidence="6">
    <location>
        <begin position="959"/>
        <end position="968"/>
    </location>
</feature>
<dbReference type="Proteomes" id="UP000663852">
    <property type="component" value="Unassembled WGS sequence"/>
</dbReference>
<dbReference type="PROSITE" id="PS00022">
    <property type="entry name" value="EGF_1"/>
    <property type="match status" value="2"/>
</dbReference>
<keyword evidence="5 6" id="KW-1015">Disulfide bond</keyword>
<feature type="transmembrane region" description="Helical" evidence="7">
    <location>
        <begin position="1343"/>
        <end position="1361"/>
    </location>
</feature>
<sequence>MRLIEILNENLNIKLTLIEREVNTIPRCYIIVQKYNDLKSGAYEHLYSTTMLFLLLWLVPFLWMKAACNMEFYLSSYLQYDCLYFYSIYSVTPMRIEYCIRPADDADMMITRDFVNMHDNNYTFHELSKMNVTAHQIFVWSASIDVAEKYQYYLDHKDKSHLFNEIFFNCTTSWFGPRCQYSFDIPETYPLINVDSNYTLTDSTCYVLLECDRGGLFLCLDWREVCDGRIDCVNNGVDESNCFDLEMNECESDEYRCHNGLCIPDYYWKFEHHSLECLDRSDFSRSIPCAVLDLSLGLFQCQENTCPPGEKKFSCGDGQCVEDYDECLNGRHLRLLQSLTARGNLSDNCWIAMVCLTKIIDGLNKTLCDEFFQSSNIIIYLHSCEVLIQFPAHPVLFSHVYFLYRPRMISEINTNAVLLPDFICYDRRLCDFLSSTFSYKSHGCRKVDQMGLKSNTEYLTWKSIIDAIKPSFYGCHTRFNDPVDYSQYSSLYQCQNTSKYISKHRIVDGINDCYLKDDEQDYELSCLLNDSFRFKCANETQCKSPISKSDDCPSTESAYQNIDTILFHQICDRYVDILPQLINGQNHTDETNCENWPCNNIYTRCDGFWNFPNGEDEENCHISNCSRQFLDCISPFNYTKICLPSHQIQNGIVDCLGGLDELQLCRIASYYFGITYQFRCLNNTICVEPLTICNLNDNYSLDIQDMYGQNICHEWIYNNMTGLKNYICHINTFRRVAFTLKQSKTYPRMNTEMTDPVTNSEALEPSTRKYTMLTFGKLHLPSYWKRCRSVYGLLKNENSSLACFCPPNYYGNFCQYQNQRVSLTLTLLSMSRSAIYSIFIKLIDDDDNRQEINSYEQIMYIPKSECGQPFNVYLLYSTRPKRLSKNYSIHIDVYDKSSLKHIASWYFKLEFAFLPVNRLAVLLKLRYTELNLRPNDCPLKCKQGTCLKYINDKKFFCQCNPGWSGMFCHIPLYSNNCSSDSIWLGNIYNRSICMCPLEKFGPHCLLKHSCPENYCENNGQCIVINERINNDSYLCLCSEKYYGVRCEEERNVLEIYIHKIPTSPYLLAYIYSYVSSQPSVVLNILIKKRIITQSTVTLYPRYSFQIIFIMIDNNYYLALLQQRQMSNVSTSIDSTRRCPAVNELLTSEQRKLERIKRIKLYQILCKFYYNLKCFYDEFYMCLCTTEQYANCFHFDRQISFVCTENVRCLNDGKCLQDHPLCPFSIICDCIDCFFGDQCQFYGKGVGLTLDDIIRYEIKPYKSINEQLNLIKLSIFVTIFLFTISIINSTFLILTFKNQNARQVGCGIYLLSISFTSLSAVIMLLIKFWFVLLTHINPSIGRSILLIGCITIEPLLKLFLWMSHWLNACVSLERVISSGQAIEFNKSNSKRNAKRVIIFLPIIIVSLNLYEIISRNLYDDDEEKRTWCALNYSYGLYIYITSLSLVHIVIPFLINIYSAIYIIYSIARRKARIRTIQIGFQHIKKELSQRTDLILSPIISVMLTLPYLVISLLLRCLKANENTWLYLLSYFISFVSPNLTFFIYILPSPLFRKEYMKAYRALLRQNRLK</sequence>
<keyword evidence="6" id="KW-0245">EGF-like domain</keyword>
<keyword evidence="4 7" id="KW-0472">Membrane</keyword>
<dbReference type="InterPro" id="IPR017452">
    <property type="entry name" value="GPCR_Rhodpsn_7TM"/>
</dbReference>
<dbReference type="InterPro" id="IPR050906">
    <property type="entry name" value="Notch_signaling"/>
</dbReference>
<evidence type="ECO:0000259" key="8">
    <source>
        <dbReference type="PROSITE" id="PS50026"/>
    </source>
</evidence>
<dbReference type="Gene3D" id="2.10.25.10">
    <property type="entry name" value="Laminin"/>
    <property type="match status" value="1"/>
</dbReference>
<feature type="transmembrane region" description="Helical" evidence="7">
    <location>
        <begin position="1307"/>
        <end position="1331"/>
    </location>
</feature>
<comment type="caution">
    <text evidence="10">The sequence shown here is derived from an EMBL/GenBank/DDBJ whole genome shotgun (WGS) entry which is preliminary data.</text>
</comment>
<dbReference type="Gene3D" id="1.20.1070.10">
    <property type="entry name" value="Rhodopsin 7-helix transmembrane proteins"/>
    <property type="match status" value="1"/>
</dbReference>
<evidence type="ECO:0000256" key="2">
    <source>
        <dbReference type="ARBA" id="ARBA00022692"/>
    </source>
</evidence>
<dbReference type="PROSITE" id="PS50026">
    <property type="entry name" value="EGF_3"/>
    <property type="match status" value="2"/>
</dbReference>
<evidence type="ECO:0000313" key="10">
    <source>
        <dbReference type="EMBL" id="CAF1511360.1"/>
    </source>
</evidence>
<feature type="domain" description="G-protein coupled receptors family 1 profile" evidence="9">
    <location>
        <begin position="1286"/>
        <end position="1543"/>
    </location>
</feature>
<feature type="transmembrane region" description="Helical" evidence="7">
    <location>
        <begin position="46"/>
        <end position="64"/>
    </location>
</feature>
<feature type="transmembrane region" description="Helical" evidence="7">
    <location>
        <begin position="1525"/>
        <end position="1545"/>
    </location>
</feature>
<comment type="caution">
    <text evidence="6">Lacks conserved residue(s) required for the propagation of feature annotation.</text>
</comment>
<dbReference type="PROSITE" id="PS50262">
    <property type="entry name" value="G_PROTEIN_RECEP_F1_2"/>
    <property type="match status" value="1"/>
</dbReference>
<organism evidence="10 11">
    <name type="scientific">Adineta ricciae</name>
    <name type="common">Rotifer</name>
    <dbReference type="NCBI Taxonomy" id="249248"/>
    <lineage>
        <taxon>Eukaryota</taxon>
        <taxon>Metazoa</taxon>
        <taxon>Spiralia</taxon>
        <taxon>Gnathifera</taxon>
        <taxon>Rotifera</taxon>
        <taxon>Eurotatoria</taxon>
        <taxon>Bdelloidea</taxon>
        <taxon>Adinetida</taxon>
        <taxon>Adinetidae</taxon>
        <taxon>Adineta</taxon>
    </lineage>
</organism>
<evidence type="ECO:0000256" key="3">
    <source>
        <dbReference type="ARBA" id="ARBA00022989"/>
    </source>
</evidence>
<dbReference type="SMART" id="SM00181">
    <property type="entry name" value="EGF"/>
    <property type="match status" value="4"/>
</dbReference>
<feature type="transmembrane region" description="Helical" evidence="7">
    <location>
        <begin position="1433"/>
        <end position="1463"/>
    </location>
</feature>
<dbReference type="GO" id="GO:0016020">
    <property type="term" value="C:membrane"/>
    <property type="evidence" value="ECO:0007669"/>
    <property type="project" value="UniProtKB-SubCell"/>
</dbReference>
<feature type="disulfide bond" evidence="6">
    <location>
        <begin position="1037"/>
        <end position="1046"/>
    </location>
</feature>
<reference evidence="10" key="1">
    <citation type="submission" date="2021-02" db="EMBL/GenBank/DDBJ databases">
        <authorList>
            <person name="Nowell W R."/>
        </authorList>
    </citation>
    <scope>NUCLEOTIDE SEQUENCE</scope>
</reference>
<dbReference type="PANTHER" id="PTHR24044">
    <property type="entry name" value="NOTCH LIGAND FAMILY MEMBER"/>
    <property type="match status" value="1"/>
</dbReference>
<feature type="transmembrane region" description="Helical" evidence="7">
    <location>
        <begin position="1492"/>
        <end position="1513"/>
    </location>
</feature>
<evidence type="ECO:0000256" key="1">
    <source>
        <dbReference type="ARBA" id="ARBA00004370"/>
    </source>
</evidence>
<comment type="subcellular location">
    <subcellularLocation>
        <location evidence="1">Membrane</location>
    </subcellularLocation>
</comment>
<dbReference type="OrthoDB" id="6133584at2759"/>
<evidence type="ECO:0000256" key="6">
    <source>
        <dbReference type="PROSITE-ProRule" id="PRU00076"/>
    </source>
</evidence>
<dbReference type="PROSITE" id="PS01186">
    <property type="entry name" value="EGF_2"/>
    <property type="match status" value="1"/>
</dbReference>
<dbReference type="SUPFAM" id="SSF57196">
    <property type="entry name" value="EGF/Laminin"/>
    <property type="match status" value="1"/>
</dbReference>
<feature type="domain" description="EGF-like" evidence="8">
    <location>
        <begin position="1006"/>
        <end position="1047"/>
    </location>
</feature>